<keyword evidence="1" id="KW-1133">Transmembrane helix</keyword>
<dbReference type="RefSeq" id="WP_191715260.1">
    <property type="nucleotide sequence ID" value="NZ_JACSPU010000003.1"/>
</dbReference>
<evidence type="ECO:0000256" key="1">
    <source>
        <dbReference type="SAM" id="Phobius"/>
    </source>
</evidence>
<evidence type="ECO:0000313" key="3">
    <source>
        <dbReference type="EMBL" id="MBD8015133.1"/>
    </source>
</evidence>
<dbReference type="EMBL" id="JACSPU010000003">
    <property type="protein sequence ID" value="MBD8015133.1"/>
    <property type="molecule type" value="Genomic_DNA"/>
</dbReference>
<evidence type="ECO:0000313" key="4">
    <source>
        <dbReference type="Proteomes" id="UP000658980"/>
    </source>
</evidence>
<name>A0ABR8WDD3_9BACL</name>
<feature type="transmembrane region" description="Helical" evidence="1">
    <location>
        <begin position="56"/>
        <end position="78"/>
    </location>
</feature>
<evidence type="ECO:0000313" key="2">
    <source>
        <dbReference type="EMBL" id="MBD8015032.1"/>
    </source>
</evidence>
<comment type="caution">
    <text evidence="2">The sequence shown here is derived from an EMBL/GenBank/DDBJ whole genome shotgun (WGS) entry which is preliminary data.</text>
</comment>
<sequence length="84" mass="9151">MKNSFLNSFKLVVVFFCLGVLALILGVNGEAVAIFISRPSGAGSWTTSESMMNGFIYIPTAIGVFFFALATIVFTISYKKVQEK</sequence>
<keyword evidence="1" id="KW-0472">Membrane</keyword>
<proteinExistence type="predicted"/>
<feature type="transmembrane region" description="Helical" evidence="1">
    <location>
        <begin position="12"/>
        <end position="36"/>
    </location>
</feature>
<gene>
    <name evidence="2" type="ORF">H9630_09385</name>
    <name evidence="3" type="ORF">H9630_09905</name>
</gene>
<accession>A0ABR8WDD3</accession>
<keyword evidence="1" id="KW-0812">Transmembrane</keyword>
<organism evidence="2 4">
    <name type="scientific">Planococcus wigleyi</name>
    <dbReference type="NCBI Taxonomy" id="2762216"/>
    <lineage>
        <taxon>Bacteria</taxon>
        <taxon>Bacillati</taxon>
        <taxon>Bacillota</taxon>
        <taxon>Bacilli</taxon>
        <taxon>Bacillales</taxon>
        <taxon>Caryophanaceae</taxon>
        <taxon>Planococcus</taxon>
    </lineage>
</organism>
<keyword evidence="4" id="KW-1185">Reference proteome</keyword>
<protein>
    <recommendedName>
        <fullName evidence="5">Carboxypeptidase</fullName>
    </recommendedName>
</protein>
<dbReference type="EMBL" id="JACSPU010000003">
    <property type="protein sequence ID" value="MBD8015032.1"/>
    <property type="molecule type" value="Genomic_DNA"/>
</dbReference>
<reference evidence="2 4" key="1">
    <citation type="submission" date="2020-08" db="EMBL/GenBank/DDBJ databases">
        <title>A Genomic Blueprint of the Chicken Gut Microbiome.</title>
        <authorList>
            <person name="Gilroy R."/>
            <person name="Ravi A."/>
            <person name="Getino M."/>
            <person name="Pursley I."/>
            <person name="Horton D.L."/>
            <person name="Alikhan N.-F."/>
            <person name="Baker D."/>
            <person name="Gharbi K."/>
            <person name="Hall N."/>
            <person name="Watson M."/>
            <person name="Adriaenssens E.M."/>
            <person name="Foster-Nyarko E."/>
            <person name="Jarju S."/>
            <person name="Secka A."/>
            <person name="Antonio M."/>
            <person name="Oren A."/>
            <person name="Chaudhuri R."/>
            <person name="La Ragione R.M."/>
            <person name="Hildebrand F."/>
            <person name="Pallen M.J."/>
        </authorList>
    </citation>
    <scope>NUCLEOTIDE SEQUENCE [LARGE SCALE GENOMIC DNA]</scope>
    <source>
        <strain evidence="2 4">Sa1BUA13</strain>
    </source>
</reference>
<dbReference type="Proteomes" id="UP000658980">
    <property type="component" value="Unassembled WGS sequence"/>
</dbReference>
<evidence type="ECO:0008006" key="5">
    <source>
        <dbReference type="Google" id="ProtNLM"/>
    </source>
</evidence>